<evidence type="ECO:0000313" key="2">
    <source>
        <dbReference type="EMBL" id="GFT13893.1"/>
    </source>
</evidence>
<evidence type="ECO:0000256" key="1">
    <source>
        <dbReference type="SAM" id="Phobius"/>
    </source>
</evidence>
<keyword evidence="3" id="KW-1185">Reference proteome</keyword>
<reference evidence="2" key="1">
    <citation type="submission" date="2020-08" db="EMBL/GenBank/DDBJ databases">
        <title>Multicomponent nature underlies the extraordinary mechanical properties of spider dragline silk.</title>
        <authorList>
            <person name="Kono N."/>
            <person name="Nakamura H."/>
            <person name="Mori M."/>
            <person name="Yoshida Y."/>
            <person name="Ohtoshi R."/>
            <person name="Malay A.D."/>
            <person name="Moran D.A.P."/>
            <person name="Tomita M."/>
            <person name="Numata K."/>
            <person name="Arakawa K."/>
        </authorList>
    </citation>
    <scope>NUCLEOTIDE SEQUENCE</scope>
</reference>
<name>A0A8X6NH24_NEPPI</name>
<proteinExistence type="predicted"/>
<keyword evidence="1" id="KW-0472">Membrane</keyword>
<accession>A0A8X6NH24</accession>
<dbReference type="Proteomes" id="UP000887013">
    <property type="component" value="Unassembled WGS sequence"/>
</dbReference>
<comment type="caution">
    <text evidence="2">The sequence shown here is derived from an EMBL/GenBank/DDBJ whole genome shotgun (WGS) entry which is preliminary data.</text>
</comment>
<dbReference type="EMBL" id="BMAW01009455">
    <property type="protein sequence ID" value="GFT13893.1"/>
    <property type="molecule type" value="Genomic_DNA"/>
</dbReference>
<feature type="transmembrane region" description="Helical" evidence="1">
    <location>
        <begin position="48"/>
        <end position="66"/>
    </location>
</feature>
<organism evidence="2 3">
    <name type="scientific">Nephila pilipes</name>
    <name type="common">Giant wood spider</name>
    <name type="synonym">Nephila maculata</name>
    <dbReference type="NCBI Taxonomy" id="299642"/>
    <lineage>
        <taxon>Eukaryota</taxon>
        <taxon>Metazoa</taxon>
        <taxon>Ecdysozoa</taxon>
        <taxon>Arthropoda</taxon>
        <taxon>Chelicerata</taxon>
        <taxon>Arachnida</taxon>
        <taxon>Araneae</taxon>
        <taxon>Araneomorphae</taxon>
        <taxon>Entelegynae</taxon>
        <taxon>Araneoidea</taxon>
        <taxon>Nephilidae</taxon>
        <taxon>Nephila</taxon>
    </lineage>
</organism>
<gene>
    <name evidence="2" type="primary">AVEN_86550_1</name>
    <name evidence="2" type="ORF">NPIL_156641</name>
</gene>
<evidence type="ECO:0000313" key="3">
    <source>
        <dbReference type="Proteomes" id="UP000887013"/>
    </source>
</evidence>
<dbReference type="AlphaFoldDB" id="A0A8X6NH24"/>
<feature type="transmembrane region" description="Helical" evidence="1">
    <location>
        <begin position="153"/>
        <end position="170"/>
    </location>
</feature>
<keyword evidence="1" id="KW-0812">Transmembrane</keyword>
<keyword evidence="1" id="KW-1133">Transmembrane helix</keyword>
<sequence>MIRYLTEDITECSPVNFITSKQFKMIQEKSEIDDILDDIQDIFSIPSFFIIISNVSTCASVLSLYLENHDISVLTYIEWELYATDSMGCFVAILWIAGRVTVMDQKFKGTFHRKAKSRMFLATTPEEPRLERWLFDKPNFVFNGWDILPYRRSTIFAVIGALVSYTALMVN</sequence>
<feature type="transmembrane region" description="Helical" evidence="1">
    <location>
        <begin position="81"/>
        <end position="98"/>
    </location>
</feature>
<protein>
    <submittedName>
        <fullName evidence="2">Uncharacterized protein</fullName>
    </submittedName>
</protein>